<evidence type="ECO:0000313" key="2">
    <source>
        <dbReference type="Proteomes" id="UP000076661"/>
    </source>
</evidence>
<name>A0A167N197_9GAMM</name>
<dbReference type="AlphaFoldDB" id="A0A167N197"/>
<proteinExistence type="predicted"/>
<dbReference type="Proteomes" id="UP000076661">
    <property type="component" value="Unassembled WGS sequence"/>
</dbReference>
<dbReference type="PATRIC" id="fig|1365257.3.peg.2281"/>
<protein>
    <submittedName>
        <fullName evidence="1">Uncharacterized protein</fullName>
    </submittedName>
</protein>
<organism evidence="1 2">
    <name type="scientific">Pseudoalteromonas luteoviolacea S4060-1</name>
    <dbReference type="NCBI Taxonomy" id="1365257"/>
    <lineage>
        <taxon>Bacteria</taxon>
        <taxon>Pseudomonadati</taxon>
        <taxon>Pseudomonadota</taxon>
        <taxon>Gammaproteobacteria</taxon>
        <taxon>Alteromonadales</taxon>
        <taxon>Pseudoalteromonadaceae</taxon>
        <taxon>Pseudoalteromonas</taxon>
    </lineage>
</organism>
<gene>
    <name evidence="1" type="ORF">N478_17935</name>
</gene>
<dbReference type="EMBL" id="AUXX01000015">
    <property type="protein sequence ID" value="KZN67304.1"/>
    <property type="molecule type" value="Genomic_DNA"/>
</dbReference>
<sequence>MKLKNPLAQYTVTYTPDRTEVAKLRGIIKEYGRVSYIDLDKMLDNISAKNVCLLSAQSEKVLQGLPWSQQLHQILLHPTKYLTFLNLDFDSVKSESEVLFKQITTNINAYPVHNTDYEIITEGVHIPVVCEATRGEGKALIFNELSSCLGLVGLSADKTHLRGAHFFMDFENPNQLAAIVNQELTNYFHGYSVNSFGGFQNEWKDSFNIDAPAALKGDANSKKWFFYINKLGDLDYKLF</sequence>
<accession>A0A167N197</accession>
<evidence type="ECO:0000313" key="1">
    <source>
        <dbReference type="EMBL" id="KZN67304.1"/>
    </source>
</evidence>
<comment type="caution">
    <text evidence="1">The sequence shown here is derived from an EMBL/GenBank/DDBJ whole genome shotgun (WGS) entry which is preliminary data.</text>
</comment>
<reference evidence="1 2" key="1">
    <citation type="submission" date="2013-07" db="EMBL/GenBank/DDBJ databases">
        <title>Comparative Genomic and Metabolomic Analysis of Twelve Strains of Pseudoalteromonas luteoviolacea.</title>
        <authorList>
            <person name="Vynne N.G."/>
            <person name="Mansson M."/>
            <person name="Gram L."/>
        </authorList>
    </citation>
    <scope>NUCLEOTIDE SEQUENCE [LARGE SCALE GENOMIC DNA]</scope>
    <source>
        <strain evidence="1 2">S4060-1</strain>
    </source>
</reference>